<feature type="chain" id="PRO_5038572027" description="DUF4430 domain-containing protein" evidence="1">
    <location>
        <begin position="22"/>
        <end position="300"/>
    </location>
</feature>
<keyword evidence="1" id="KW-0732">Signal</keyword>
<dbReference type="Proteomes" id="UP001162834">
    <property type="component" value="Chromosome"/>
</dbReference>
<accession>A0A9E6XWY7</accession>
<dbReference type="AlphaFoldDB" id="A0A9E6XWY7"/>
<evidence type="ECO:0000256" key="1">
    <source>
        <dbReference type="SAM" id="SignalP"/>
    </source>
</evidence>
<evidence type="ECO:0008006" key="4">
    <source>
        <dbReference type="Google" id="ProtNLM"/>
    </source>
</evidence>
<feature type="signal peptide" evidence="1">
    <location>
        <begin position="1"/>
        <end position="21"/>
    </location>
</feature>
<keyword evidence="3" id="KW-1185">Reference proteome</keyword>
<name>A0A9E6XWY7_9ACTN</name>
<sequence length="300" mass="30884">MRPLRLAALAAVAAGSLALGACGGRSPSGSSDVSVLVTRDSGAQRVGDAGPQPAAGGQTLLSLLRAGFDVRESGGRVQAIDGTPGPWRVFVNGVHETGDPAKAGVHAGDRIWWDAHRVDVPAVIGSYPEPFAHGRDGRRWPVRVECVRHGDKRSCDAIAKRLGESGILASQSLIGTEGGDENLRVLVGPWSAMRGDRAARLVDLGPRASGVAARFSDDGRSLALLDAGGHVVRTLGPGSGLIAATAFDDQPPTWFITGTDAAGVASAVRAFDEGTLADRFALAVGDDRGIPLPLRSPGTD</sequence>
<reference evidence="2" key="1">
    <citation type="journal article" date="2022" name="Int. J. Syst. Evol. Microbiol.">
        <title>Pseudomonas aegrilactucae sp. nov. and Pseudomonas morbosilactucae sp. nov., pathogens causing bacterial rot of lettuce in Japan.</title>
        <authorList>
            <person name="Sawada H."/>
            <person name="Fujikawa T."/>
            <person name="Satou M."/>
        </authorList>
    </citation>
    <scope>NUCLEOTIDE SEQUENCE</scope>
    <source>
        <strain evidence="2">0166_1</strain>
    </source>
</reference>
<dbReference type="KEGG" id="sbae:DSM104329_02075"/>
<evidence type="ECO:0000313" key="3">
    <source>
        <dbReference type="Proteomes" id="UP001162834"/>
    </source>
</evidence>
<proteinExistence type="predicted"/>
<protein>
    <recommendedName>
        <fullName evidence="4">DUF4430 domain-containing protein</fullName>
    </recommendedName>
</protein>
<evidence type="ECO:0000313" key="2">
    <source>
        <dbReference type="EMBL" id="UGS35680.1"/>
    </source>
</evidence>
<organism evidence="2 3">
    <name type="scientific">Capillimicrobium parvum</name>
    <dbReference type="NCBI Taxonomy" id="2884022"/>
    <lineage>
        <taxon>Bacteria</taxon>
        <taxon>Bacillati</taxon>
        <taxon>Actinomycetota</taxon>
        <taxon>Thermoleophilia</taxon>
        <taxon>Solirubrobacterales</taxon>
        <taxon>Capillimicrobiaceae</taxon>
        <taxon>Capillimicrobium</taxon>
    </lineage>
</organism>
<dbReference type="RefSeq" id="WP_259315362.1">
    <property type="nucleotide sequence ID" value="NZ_CP087164.1"/>
</dbReference>
<dbReference type="PROSITE" id="PS51257">
    <property type="entry name" value="PROKAR_LIPOPROTEIN"/>
    <property type="match status" value="1"/>
</dbReference>
<dbReference type="EMBL" id="CP087164">
    <property type="protein sequence ID" value="UGS35680.1"/>
    <property type="molecule type" value="Genomic_DNA"/>
</dbReference>
<gene>
    <name evidence="2" type="ORF">DSM104329_02075</name>
</gene>